<sequence length="134" mass="15463">MGIDSRTIEISRHINLEELETIAAKLSDWLLEEHGFALHHKQWEDKDHYVLEVQKTGFFRQLSGLVFAYKIKFSKADNSLLVLVDNGDIRNQLVSLGVAWFIAWPMLLTAGWGMYAKGEFRQTIFSQIEKIAHT</sequence>
<keyword evidence="1" id="KW-0472">Membrane</keyword>
<keyword evidence="1" id="KW-0812">Transmembrane</keyword>
<gene>
    <name evidence="2" type="ORF">EWV81_03765</name>
</gene>
<accession>A0A552E394</accession>
<proteinExistence type="predicted"/>
<evidence type="ECO:0000256" key="1">
    <source>
        <dbReference type="SAM" id="Phobius"/>
    </source>
</evidence>
<dbReference type="Proteomes" id="UP000319313">
    <property type="component" value="Unassembled WGS sequence"/>
</dbReference>
<feature type="transmembrane region" description="Helical" evidence="1">
    <location>
        <begin position="93"/>
        <end position="115"/>
    </location>
</feature>
<dbReference type="EMBL" id="SFBL01000029">
    <property type="protein sequence ID" value="TRU28938.1"/>
    <property type="molecule type" value="Genomic_DNA"/>
</dbReference>
<evidence type="ECO:0000313" key="3">
    <source>
        <dbReference type="Proteomes" id="UP000319313"/>
    </source>
</evidence>
<dbReference type="AlphaFoldDB" id="A0A552E394"/>
<evidence type="ECO:0000313" key="2">
    <source>
        <dbReference type="EMBL" id="TRU28938.1"/>
    </source>
</evidence>
<comment type="caution">
    <text evidence="2">The sequence shown here is derived from an EMBL/GenBank/DDBJ whole genome shotgun (WGS) entry which is preliminary data.</text>
</comment>
<protein>
    <submittedName>
        <fullName evidence="2">Uncharacterized protein</fullName>
    </submittedName>
</protein>
<organism evidence="2 3">
    <name type="scientific">Microcystis aeruginosa Ma_SC_T_19800800_S464</name>
    <dbReference type="NCBI Taxonomy" id="2486257"/>
    <lineage>
        <taxon>Bacteria</taxon>
        <taxon>Bacillati</taxon>
        <taxon>Cyanobacteriota</taxon>
        <taxon>Cyanophyceae</taxon>
        <taxon>Oscillatoriophycideae</taxon>
        <taxon>Chroococcales</taxon>
        <taxon>Microcystaceae</taxon>
        <taxon>Microcystis</taxon>
    </lineage>
</organism>
<keyword evidence="1" id="KW-1133">Transmembrane helix</keyword>
<reference evidence="2 3" key="1">
    <citation type="submission" date="2019-01" db="EMBL/GenBank/DDBJ databases">
        <title>Coherence of Microcystis species and biogeography revealed through population genomics.</title>
        <authorList>
            <person name="Perez-Carrascal O.M."/>
            <person name="Terrat Y."/>
            <person name="Giani A."/>
            <person name="Fortin N."/>
            <person name="Tromas N."/>
            <person name="Shapiro B.J."/>
        </authorList>
    </citation>
    <scope>NUCLEOTIDE SEQUENCE [LARGE SCALE GENOMIC DNA]</scope>
    <source>
        <strain evidence="2">Ma_SC_T_19800800_S464</strain>
    </source>
</reference>
<name>A0A552E394_MICAE</name>